<dbReference type="EMBL" id="CABHNM010000054">
    <property type="protein sequence ID" value="VUX17734.1"/>
    <property type="molecule type" value="Genomic_DNA"/>
</dbReference>
<dbReference type="AlphaFoldDB" id="A0A564UDU7"/>
<evidence type="ECO:0000313" key="1">
    <source>
        <dbReference type="EMBL" id="VUX17734.1"/>
    </source>
</evidence>
<accession>A0A564UDU7</accession>
<sequence length="145" mass="17283">MFRNKELFSERGKSMTETEKEKKIFLSYCGNRDLELLSGGKKMTLGDMERFTFLTEFFGLELYEINLWKEFGDDVKEPLDAMLQMLEEPEYAGDTWVDDDGRLERWLVDFQKHAPTKEKREKIRKIIDSKYKKRGLPYPTEADFD</sequence>
<gene>
    <name evidence="1" type="ORF">DLSSTS7063_02432</name>
</gene>
<reference evidence="1 2" key="1">
    <citation type="submission" date="2019-07" db="EMBL/GenBank/DDBJ databases">
        <authorList>
            <person name="Hibberd C M."/>
            <person name="Gehrig L. J."/>
            <person name="Chang H.-W."/>
            <person name="Venkatesh S."/>
        </authorList>
    </citation>
    <scope>NUCLEOTIDE SEQUENCE [LARGE SCALE GENOMIC DNA]</scope>
    <source>
        <strain evidence="1">Dorea_longicatena_SSTS_Bg7063</strain>
    </source>
</reference>
<evidence type="ECO:0000313" key="2">
    <source>
        <dbReference type="Proteomes" id="UP000398619"/>
    </source>
</evidence>
<protein>
    <submittedName>
        <fullName evidence="1">Uncharacterized protein</fullName>
    </submittedName>
</protein>
<organism evidence="1 2">
    <name type="scientific">Dorea longicatena</name>
    <dbReference type="NCBI Taxonomy" id="88431"/>
    <lineage>
        <taxon>Bacteria</taxon>
        <taxon>Bacillati</taxon>
        <taxon>Bacillota</taxon>
        <taxon>Clostridia</taxon>
        <taxon>Lachnospirales</taxon>
        <taxon>Lachnospiraceae</taxon>
        <taxon>Dorea</taxon>
    </lineage>
</organism>
<dbReference type="Proteomes" id="UP000398619">
    <property type="component" value="Unassembled WGS sequence"/>
</dbReference>
<proteinExistence type="predicted"/>
<name>A0A564UDU7_9FIRM</name>